<evidence type="ECO:0000259" key="10">
    <source>
        <dbReference type="PROSITE" id="PS00300"/>
    </source>
</evidence>
<feature type="binding site" evidence="9">
    <location>
        <begin position="256"/>
        <end position="259"/>
    </location>
    <ligand>
        <name>GTP</name>
        <dbReference type="ChEBI" id="CHEBI:37565"/>
    </ligand>
</feature>
<keyword evidence="5 9" id="KW-0342">GTP-binding</keyword>
<evidence type="ECO:0000256" key="6">
    <source>
        <dbReference type="ARBA" id="ARBA00023136"/>
    </source>
</evidence>
<dbReference type="GO" id="GO:0006614">
    <property type="term" value="P:SRP-dependent cotranslational protein targeting to membrane"/>
    <property type="evidence" value="ECO:0007669"/>
    <property type="project" value="InterPro"/>
</dbReference>
<keyword evidence="2 9" id="KW-0963">Cytoplasm</keyword>
<keyword evidence="4 9" id="KW-0378">Hydrolase</keyword>
<comment type="subcellular location">
    <subcellularLocation>
        <location evidence="9">Cell membrane</location>
        <topology evidence="9">Peripheral membrane protein</topology>
        <orientation evidence="9">Cytoplasmic side</orientation>
    </subcellularLocation>
    <subcellularLocation>
        <location evidence="9">Cytoplasm</location>
    </subcellularLocation>
</comment>
<keyword evidence="12" id="KW-1185">Reference proteome</keyword>
<comment type="function">
    <text evidence="9">Involved in targeting and insertion of nascent membrane proteins into the cytoplasmic membrane. Acts as a receptor for the complex formed by the signal recognition particle (SRP) and the ribosome-nascent chain (RNC).</text>
</comment>
<dbReference type="InterPro" id="IPR004390">
    <property type="entry name" value="SR_rcpt_FtsY"/>
</dbReference>
<dbReference type="Pfam" id="PF00448">
    <property type="entry name" value="SRP54"/>
    <property type="match status" value="1"/>
</dbReference>
<evidence type="ECO:0000256" key="5">
    <source>
        <dbReference type="ARBA" id="ARBA00023134"/>
    </source>
</evidence>
<dbReference type="HAMAP" id="MF_00920">
    <property type="entry name" value="FtsY"/>
    <property type="match status" value="1"/>
</dbReference>
<dbReference type="SUPFAM" id="SSF52540">
    <property type="entry name" value="P-loop containing nucleoside triphosphate hydrolases"/>
    <property type="match status" value="1"/>
</dbReference>
<dbReference type="AlphaFoldDB" id="A0A1W1XCN1"/>
<dbReference type="RefSeq" id="WP_084114879.1">
    <property type="nucleotide sequence ID" value="NZ_FWXH01000003.1"/>
</dbReference>
<dbReference type="GO" id="GO:0005525">
    <property type="term" value="F:GTP binding"/>
    <property type="evidence" value="ECO:0007669"/>
    <property type="project" value="UniProtKB-UniRule"/>
</dbReference>
<sequence>MFGGFFDKLKSGLSKTKTNFTDRITEILNGTVSIDEDMYEELEEILITADIGVETSMYIIDKLKEKIREEKVKDPAEVNGCLKRVIIDILGSSKESIDPKTTPETILVIGVNGVGKTTSIGKISAKLKNKNYKVIMAAADTFRAAAIDQLEVWSKRSGVDLVKHQEGSDPAAVVYDAIEASKARKADVLICDTAGRLHNKKNLMDELAKINRVIDRDFPESSRRTLLVLDATTGQNAVIQAKQFMEVCKIDGIVLTKLDGTAKGGVVISIKHALNIPVELIGVGEGIDDLQEFDANEFAEALF</sequence>
<dbReference type="PANTHER" id="PTHR43134:SF1">
    <property type="entry name" value="SIGNAL RECOGNITION PARTICLE RECEPTOR SUBUNIT ALPHA"/>
    <property type="match status" value="1"/>
</dbReference>
<feature type="domain" description="SRP54-type proteins GTP-binding" evidence="10">
    <location>
        <begin position="277"/>
        <end position="290"/>
    </location>
</feature>
<evidence type="ECO:0000256" key="8">
    <source>
        <dbReference type="ARBA" id="ARBA00048027"/>
    </source>
</evidence>
<keyword evidence="7 9" id="KW-0675">Receptor</keyword>
<dbReference type="NCBIfam" id="TIGR00064">
    <property type="entry name" value="ftsY"/>
    <property type="match status" value="1"/>
</dbReference>
<dbReference type="EC" id="3.6.5.4" evidence="9"/>
<feature type="binding site" evidence="9">
    <location>
        <begin position="192"/>
        <end position="196"/>
    </location>
    <ligand>
        <name>GTP</name>
        <dbReference type="ChEBI" id="CHEBI:37565"/>
    </ligand>
</feature>
<proteinExistence type="inferred from homology"/>
<dbReference type="InterPro" id="IPR003593">
    <property type="entry name" value="AAA+_ATPase"/>
</dbReference>
<organism evidence="11 12">
    <name type="scientific">Clostridium acidisoli DSM 12555</name>
    <dbReference type="NCBI Taxonomy" id="1121291"/>
    <lineage>
        <taxon>Bacteria</taxon>
        <taxon>Bacillati</taxon>
        <taxon>Bacillota</taxon>
        <taxon>Clostridia</taxon>
        <taxon>Eubacteriales</taxon>
        <taxon>Clostridiaceae</taxon>
        <taxon>Clostridium</taxon>
    </lineage>
</organism>
<evidence type="ECO:0000256" key="4">
    <source>
        <dbReference type="ARBA" id="ARBA00022801"/>
    </source>
</evidence>
<comment type="catalytic activity">
    <reaction evidence="8 9">
        <text>GTP + H2O = GDP + phosphate + H(+)</text>
        <dbReference type="Rhea" id="RHEA:19669"/>
        <dbReference type="ChEBI" id="CHEBI:15377"/>
        <dbReference type="ChEBI" id="CHEBI:15378"/>
        <dbReference type="ChEBI" id="CHEBI:37565"/>
        <dbReference type="ChEBI" id="CHEBI:43474"/>
        <dbReference type="ChEBI" id="CHEBI:58189"/>
        <dbReference type="EC" id="3.6.5.4"/>
    </reaction>
</comment>
<protein>
    <recommendedName>
        <fullName evidence="9">Signal recognition particle receptor FtsY</fullName>
        <shortName evidence="9">SRP receptor</shortName>
        <ecNumber evidence="9">3.6.5.4</ecNumber>
    </recommendedName>
</protein>
<evidence type="ECO:0000313" key="11">
    <source>
        <dbReference type="EMBL" id="SMC21639.1"/>
    </source>
</evidence>
<dbReference type="FunFam" id="1.20.120.140:FF:000008">
    <property type="entry name" value="Signal recognition particle receptor FtsY"/>
    <property type="match status" value="1"/>
</dbReference>
<keyword evidence="1 9" id="KW-1003">Cell membrane</keyword>
<name>A0A1W1XCN1_9CLOT</name>
<dbReference type="SUPFAM" id="SSF47364">
    <property type="entry name" value="Domain of the SRP/SRP receptor G-proteins"/>
    <property type="match status" value="1"/>
</dbReference>
<dbReference type="Gene3D" id="1.20.120.140">
    <property type="entry name" value="Signal recognition particle SRP54, nucleotide-binding domain"/>
    <property type="match status" value="1"/>
</dbReference>
<dbReference type="GO" id="GO:0005737">
    <property type="term" value="C:cytoplasm"/>
    <property type="evidence" value="ECO:0007669"/>
    <property type="project" value="UniProtKB-SubCell"/>
</dbReference>
<keyword evidence="3 9" id="KW-0547">Nucleotide-binding</keyword>
<evidence type="ECO:0000256" key="2">
    <source>
        <dbReference type="ARBA" id="ARBA00022490"/>
    </source>
</evidence>
<dbReference type="SMART" id="SM00382">
    <property type="entry name" value="AAA"/>
    <property type="match status" value="1"/>
</dbReference>
<dbReference type="SMART" id="SM00963">
    <property type="entry name" value="SRP54_N"/>
    <property type="match status" value="1"/>
</dbReference>
<dbReference type="Gene3D" id="3.40.50.300">
    <property type="entry name" value="P-loop containing nucleotide triphosphate hydrolases"/>
    <property type="match status" value="1"/>
</dbReference>
<dbReference type="InterPro" id="IPR036225">
    <property type="entry name" value="SRP/SRP_N"/>
</dbReference>
<comment type="similarity">
    <text evidence="9">Belongs to the GTP-binding SRP family. FtsY subfamily.</text>
</comment>
<dbReference type="InterPro" id="IPR027417">
    <property type="entry name" value="P-loop_NTPase"/>
</dbReference>
<dbReference type="GO" id="GO:0005886">
    <property type="term" value="C:plasma membrane"/>
    <property type="evidence" value="ECO:0007669"/>
    <property type="project" value="UniProtKB-SubCell"/>
</dbReference>
<dbReference type="OrthoDB" id="9804720at2"/>
<keyword evidence="6 9" id="KW-0472">Membrane</keyword>
<feature type="binding site" evidence="9">
    <location>
        <begin position="110"/>
        <end position="117"/>
    </location>
    <ligand>
        <name>GTP</name>
        <dbReference type="ChEBI" id="CHEBI:37565"/>
    </ligand>
</feature>
<dbReference type="GO" id="GO:0003924">
    <property type="term" value="F:GTPase activity"/>
    <property type="evidence" value="ECO:0007669"/>
    <property type="project" value="UniProtKB-UniRule"/>
</dbReference>
<dbReference type="InterPro" id="IPR013822">
    <property type="entry name" value="Signal_recog_particl_SRP54_hlx"/>
</dbReference>
<dbReference type="Proteomes" id="UP000192468">
    <property type="component" value="Unassembled WGS sequence"/>
</dbReference>
<evidence type="ECO:0000256" key="9">
    <source>
        <dbReference type="HAMAP-Rule" id="MF_00920"/>
    </source>
</evidence>
<dbReference type="PANTHER" id="PTHR43134">
    <property type="entry name" value="SIGNAL RECOGNITION PARTICLE RECEPTOR SUBUNIT ALPHA"/>
    <property type="match status" value="1"/>
</dbReference>
<dbReference type="Pfam" id="PF02881">
    <property type="entry name" value="SRP54_N"/>
    <property type="match status" value="1"/>
</dbReference>
<evidence type="ECO:0000256" key="3">
    <source>
        <dbReference type="ARBA" id="ARBA00022741"/>
    </source>
</evidence>
<comment type="subunit">
    <text evidence="9">Part of the signal recognition particle protein translocation system, which is composed of SRP and FtsY.</text>
</comment>
<dbReference type="EMBL" id="FWXH01000003">
    <property type="protein sequence ID" value="SMC21639.1"/>
    <property type="molecule type" value="Genomic_DNA"/>
</dbReference>
<gene>
    <name evidence="9" type="primary">ftsY</name>
    <name evidence="11" type="ORF">SAMN02745134_01389</name>
</gene>
<evidence type="ECO:0000256" key="1">
    <source>
        <dbReference type="ARBA" id="ARBA00022475"/>
    </source>
</evidence>
<accession>A0A1W1XCN1</accession>
<dbReference type="SMART" id="SM00962">
    <property type="entry name" value="SRP54"/>
    <property type="match status" value="1"/>
</dbReference>
<dbReference type="FunFam" id="3.40.50.300:FF:000053">
    <property type="entry name" value="Signal recognition particle receptor FtsY"/>
    <property type="match status" value="1"/>
</dbReference>
<evidence type="ECO:0000256" key="7">
    <source>
        <dbReference type="ARBA" id="ARBA00023170"/>
    </source>
</evidence>
<dbReference type="STRING" id="1121291.SAMN02745134_01389"/>
<evidence type="ECO:0000313" key="12">
    <source>
        <dbReference type="Proteomes" id="UP000192468"/>
    </source>
</evidence>
<dbReference type="InterPro" id="IPR042101">
    <property type="entry name" value="SRP54_N_sf"/>
</dbReference>
<dbReference type="GO" id="GO:0005047">
    <property type="term" value="F:signal recognition particle binding"/>
    <property type="evidence" value="ECO:0007669"/>
    <property type="project" value="TreeGrafter"/>
</dbReference>
<dbReference type="PROSITE" id="PS00300">
    <property type="entry name" value="SRP54"/>
    <property type="match status" value="1"/>
</dbReference>
<dbReference type="InterPro" id="IPR000897">
    <property type="entry name" value="SRP54_GTPase_dom"/>
</dbReference>
<reference evidence="11 12" key="1">
    <citation type="submission" date="2017-04" db="EMBL/GenBank/DDBJ databases">
        <authorList>
            <person name="Afonso C.L."/>
            <person name="Miller P.J."/>
            <person name="Scott M.A."/>
            <person name="Spackman E."/>
            <person name="Goraichik I."/>
            <person name="Dimitrov K.M."/>
            <person name="Suarez D.L."/>
            <person name="Swayne D.E."/>
        </authorList>
    </citation>
    <scope>NUCLEOTIDE SEQUENCE [LARGE SCALE GENOMIC DNA]</scope>
    <source>
        <strain evidence="11 12">DSM 12555</strain>
    </source>
</reference>